<dbReference type="AlphaFoldDB" id="A0A6M3J6V3"/>
<evidence type="ECO:0000313" key="2">
    <source>
        <dbReference type="EMBL" id="QJA82101.1"/>
    </source>
</evidence>
<dbReference type="EMBL" id="MT141527">
    <property type="protein sequence ID" value="QJA64831.1"/>
    <property type="molecule type" value="Genomic_DNA"/>
</dbReference>
<sequence length="608" mass="66941">MSILISTFTKGWQNAGRHELMADEALYMCQDMSLDITGAIRCRDLNVEAAQFSGKTYTTEIDDVYQINVEGVDKQLIFYRVDSSLFCWNSATSTTRTVSSAMSGEHISYAPLKPLLSSSTFVYVTDGTTMLADNGTTSTTWGIDPPEAAPNIQISAGLGRLTAGAYRYMYTYYDSTTGAESDPSPICAALTASTNDAMIVSDVRVSTNSRVTSRRIYRTLTSGGVYYLLAIISDNTTTTFIDTLSDDDLTTEATMDQGVPPTVRIVFPYKGMLLLAGDDNYPNRVWYTIKDKPDSVPSTYYAEVGTSEDKIMNVASLEGMVHFIRKGGVSVLYGETYDTLKPADTLAHVGTYAKWSVATGPDGIYYLADSGVYRFNGKTAVNVSEPIGMCFGKTPSTWYDIVDKPTAMNSSIGCFLEGVYYLIVPMRDVDGTVSNKLIAYNTQQPSGSQTWLLYDIDLNHITVDRTRTKLFGSMEKPDASGNYSVYELFNAASSTIDTAGPQLVTKSYKITQGKQYTLSGAGGIAATEESAIDWLRKYRIDADGSWDLDFYLDGRSVYTISLSNLSGSDRYLWRNFPSKLKGRFLYIHITGTGTPQPDSHIIREIEVK</sequence>
<gene>
    <name evidence="2" type="ORF">MM415A00444_0016</name>
    <name evidence="1" type="ORF">MM415B00464_0030</name>
</gene>
<reference evidence="1" key="1">
    <citation type="submission" date="2020-03" db="EMBL/GenBank/DDBJ databases">
        <title>The deep terrestrial virosphere.</title>
        <authorList>
            <person name="Holmfeldt K."/>
            <person name="Nilsson E."/>
            <person name="Simone D."/>
            <person name="Lopez-Fernandez M."/>
            <person name="Wu X."/>
            <person name="de Brujin I."/>
            <person name="Lundin D."/>
            <person name="Andersson A."/>
            <person name="Bertilsson S."/>
            <person name="Dopson M."/>
        </authorList>
    </citation>
    <scope>NUCLEOTIDE SEQUENCE</scope>
    <source>
        <strain evidence="2">MM415A00444</strain>
        <strain evidence="1">MM415B00464</strain>
    </source>
</reference>
<proteinExistence type="predicted"/>
<dbReference type="EMBL" id="MT142479">
    <property type="protein sequence ID" value="QJA82101.1"/>
    <property type="molecule type" value="Genomic_DNA"/>
</dbReference>
<protein>
    <submittedName>
        <fullName evidence="1">Putative tail collar domain protein</fullName>
    </submittedName>
</protein>
<organism evidence="1">
    <name type="scientific">viral metagenome</name>
    <dbReference type="NCBI Taxonomy" id="1070528"/>
    <lineage>
        <taxon>unclassified sequences</taxon>
        <taxon>metagenomes</taxon>
        <taxon>organismal metagenomes</taxon>
    </lineage>
</organism>
<evidence type="ECO:0000313" key="1">
    <source>
        <dbReference type="EMBL" id="QJA64831.1"/>
    </source>
</evidence>
<name>A0A6M3J6V3_9ZZZZ</name>
<accession>A0A6M3J6V3</accession>